<evidence type="ECO:0000313" key="2">
    <source>
        <dbReference type="Proteomes" id="UP000032141"/>
    </source>
</evidence>
<dbReference type="eggNOG" id="ENOG502SPGG">
    <property type="taxonomic scope" value="Eukaryota"/>
</dbReference>
<dbReference type="GeneID" id="106344839"/>
<dbReference type="STRING" id="109376.A0A0D3CFT6"/>
<name>A0A0D3CFT6_BRAOL</name>
<dbReference type="AlphaFoldDB" id="A0A0D3CFT6"/>
<dbReference type="Proteomes" id="UP000032141">
    <property type="component" value="Chromosome C5"/>
</dbReference>
<dbReference type="RefSeq" id="XP_013639595.1">
    <property type="nucleotide sequence ID" value="XM_013784141.1"/>
</dbReference>
<protein>
    <recommendedName>
        <fullName evidence="3">RRM domain-containing protein</fullName>
    </recommendedName>
</protein>
<dbReference type="Gramene" id="Bo5g075150.1">
    <property type="protein sequence ID" value="Bo5g075150.1"/>
    <property type="gene ID" value="Bo5g075150"/>
</dbReference>
<reference evidence="1" key="2">
    <citation type="submission" date="2015-03" db="UniProtKB">
        <authorList>
            <consortium name="EnsemblPlants"/>
        </authorList>
    </citation>
    <scope>IDENTIFICATION</scope>
</reference>
<proteinExistence type="predicted"/>
<dbReference type="EnsemblPlants" id="Bo5g075150.1">
    <property type="protein sequence ID" value="Bo5g075150.1"/>
    <property type="gene ID" value="Bo5g075150"/>
</dbReference>
<dbReference type="PANTHER" id="PTHR33527:SF32">
    <property type="entry name" value="GENOME ASSEMBLY, CHROMOSOME: A05"/>
    <property type="match status" value="1"/>
</dbReference>
<dbReference type="PANTHER" id="PTHR33527">
    <property type="entry name" value="OS07G0274300 PROTEIN"/>
    <property type="match status" value="1"/>
</dbReference>
<accession>A0A0D3CFT6</accession>
<dbReference type="HOGENOM" id="CLU_049092_0_0_1"/>
<sequence>MAYSSSLFPSPFFSTDSSLFEVEVTRDEFHSFHKIDRDLFTRLVFVLKRDMNQSSQVIAFLLVVEELGFARNLVAYLVSSPDILIDAVASEVGVCISILYNQDYSSFFLLNHNNNDEVVIPFLKGLTDSNLTLSYINQYRETILVGVTKNLNDVCNRAFDDIYEKGYKEQLLALERAKVIEEMKKIRLGAPQQTLTRLSVQHQTPSWWNVQQQIPRRSSVQKGNSIRSSFRQSTPIKVSAPQEWVPAPAVDEKAKAAVKETKRVDNKDDEEEVTPADDRTVFLTFSKGYPISESEVRVHFTRKFGEVIEAIVMQQVQENEQPLFARMVLKMEYASKIEEIVTPMNKNKFTIDGKHVLVRKFFAAPSSSHV</sequence>
<evidence type="ECO:0008006" key="3">
    <source>
        <dbReference type="Google" id="ProtNLM"/>
    </source>
</evidence>
<evidence type="ECO:0000313" key="1">
    <source>
        <dbReference type="EnsemblPlants" id="Bo5g075150.1"/>
    </source>
</evidence>
<dbReference type="KEGG" id="boe:106344839"/>
<organism evidence="1 2">
    <name type="scientific">Brassica oleracea var. oleracea</name>
    <dbReference type="NCBI Taxonomy" id="109376"/>
    <lineage>
        <taxon>Eukaryota</taxon>
        <taxon>Viridiplantae</taxon>
        <taxon>Streptophyta</taxon>
        <taxon>Embryophyta</taxon>
        <taxon>Tracheophyta</taxon>
        <taxon>Spermatophyta</taxon>
        <taxon>Magnoliopsida</taxon>
        <taxon>eudicotyledons</taxon>
        <taxon>Gunneridae</taxon>
        <taxon>Pentapetalae</taxon>
        <taxon>rosids</taxon>
        <taxon>malvids</taxon>
        <taxon>Brassicales</taxon>
        <taxon>Brassicaceae</taxon>
        <taxon>Brassiceae</taxon>
        <taxon>Brassica</taxon>
    </lineage>
</organism>
<dbReference type="OMA" id="SHEESCM"/>
<dbReference type="OrthoDB" id="1882251at2759"/>
<keyword evidence="2" id="KW-1185">Reference proteome</keyword>
<reference evidence="1 2" key="1">
    <citation type="journal article" date="2014" name="Genome Biol.">
        <title>Transcriptome and methylome profiling reveals relics of genome dominance in the mesopolyploid Brassica oleracea.</title>
        <authorList>
            <person name="Parkin I.A."/>
            <person name="Koh C."/>
            <person name="Tang H."/>
            <person name="Robinson S.J."/>
            <person name="Kagale S."/>
            <person name="Clarke W.E."/>
            <person name="Town C.D."/>
            <person name="Nixon J."/>
            <person name="Krishnakumar V."/>
            <person name="Bidwell S.L."/>
            <person name="Denoeud F."/>
            <person name="Belcram H."/>
            <person name="Links M.G."/>
            <person name="Just J."/>
            <person name="Clarke C."/>
            <person name="Bender T."/>
            <person name="Huebert T."/>
            <person name="Mason A.S."/>
            <person name="Pires J.C."/>
            <person name="Barker G."/>
            <person name="Moore J."/>
            <person name="Walley P.G."/>
            <person name="Manoli S."/>
            <person name="Batley J."/>
            <person name="Edwards D."/>
            <person name="Nelson M.N."/>
            <person name="Wang X."/>
            <person name="Paterson A.H."/>
            <person name="King G."/>
            <person name="Bancroft I."/>
            <person name="Chalhoub B."/>
            <person name="Sharpe A.G."/>
        </authorList>
    </citation>
    <scope>NUCLEOTIDE SEQUENCE</scope>
    <source>
        <strain evidence="1 2">cv. TO1000</strain>
    </source>
</reference>